<evidence type="ECO:0000259" key="2">
    <source>
        <dbReference type="Pfam" id="PF13401"/>
    </source>
</evidence>
<dbReference type="Gene3D" id="1.10.1180.10">
    <property type="entry name" value="B transposition protein, C-terminal domain"/>
    <property type="match status" value="1"/>
</dbReference>
<gene>
    <name evidence="3" type="ORF">G0P99_05425</name>
</gene>
<dbReference type="InterPro" id="IPR049945">
    <property type="entry name" value="AAA_22"/>
</dbReference>
<dbReference type="Gene3D" id="3.40.50.300">
    <property type="entry name" value="P-loop containing nucleotide triphosphate hydrolases"/>
    <property type="match status" value="1"/>
</dbReference>
<sequence>MAEHLQLINPKQTRHASGLVMTQTASDILRSVQIVAEEPGTPTMVAGIPGIGKSETLLRYVQTNPETIKLDIVAGEGRIWDLAAAFMERFDMGVPNSRRMREERQRITEAIGPERIVIIDEAQYLANYNPRGGFNFDAYEWIRAMAEEGFFSVVFCGDLSLADAIGSVPQLRRRIVRPVVIRSIPKGDVVAFAASRGVTDRPITDALAAMAKRQGGLADVKRTLDHAAQRANGGAITAGDVKAALLYLGLLANGGGNA</sequence>
<protein>
    <submittedName>
        <fullName evidence="3">AAA family ATPase</fullName>
    </submittedName>
</protein>
<name>A0A6B2NJX7_9RHOB</name>
<dbReference type="RefSeq" id="WP_164128377.1">
    <property type="nucleotide sequence ID" value="NZ_JAAGOX010000008.1"/>
</dbReference>
<dbReference type="Pfam" id="PF13401">
    <property type="entry name" value="AAA_22"/>
    <property type="match status" value="1"/>
</dbReference>
<dbReference type="InterPro" id="IPR027417">
    <property type="entry name" value="P-loop_NTPase"/>
</dbReference>
<proteinExistence type="predicted"/>
<feature type="domain" description="ORC1/DEAH AAA+ ATPase" evidence="2">
    <location>
        <begin position="42"/>
        <end position="163"/>
    </location>
</feature>
<organism evidence="3">
    <name type="scientific">Ruegeria sp. PrR005</name>
    <dbReference type="NCBI Taxonomy" id="2706882"/>
    <lineage>
        <taxon>Bacteria</taxon>
        <taxon>Pseudomonadati</taxon>
        <taxon>Pseudomonadota</taxon>
        <taxon>Alphaproteobacteria</taxon>
        <taxon>Rhodobacterales</taxon>
        <taxon>Roseobacteraceae</taxon>
        <taxon>Ruegeria</taxon>
    </lineage>
</organism>
<reference evidence="3" key="1">
    <citation type="submission" date="2020-02" db="EMBL/GenBank/DDBJ databases">
        <title>Delineation of the pyrene-degrading pathway in Roseobacter clade bacteria by genomic analysis.</title>
        <authorList>
            <person name="Zhou H."/>
            <person name="Wang H."/>
        </authorList>
    </citation>
    <scope>NUCLEOTIDE SEQUENCE</scope>
    <source>
        <strain evidence="3">PrR005</strain>
    </source>
</reference>
<dbReference type="GO" id="GO:0003677">
    <property type="term" value="F:DNA binding"/>
    <property type="evidence" value="ECO:0007669"/>
    <property type="project" value="InterPro"/>
</dbReference>
<dbReference type="EMBL" id="JAAGOX010000008">
    <property type="protein sequence ID" value="NDW44391.1"/>
    <property type="molecule type" value="Genomic_DNA"/>
</dbReference>
<feature type="domain" description="B transposition protein C-terminal" evidence="1">
    <location>
        <begin position="174"/>
        <end position="245"/>
    </location>
</feature>
<evidence type="ECO:0000259" key="1">
    <source>
        <dbReference type="Pfam" id="PF09077"/>
    </source>
</evidence>
<evidence type="ECO:0000313" key="3">
    <source>
        <dbReference type="EMBL" id="NDW44391.1"/>
    </source>
</evidence>
<dbReference type="AlphaFoldDB" id="A0A6B2NJX7"/>
<accession>A0A6B2NJX7</accession>
<dbReference type="GO" id="GO:0016887">
    <property type="term" value="F:ATP hydrolysis activity"/>
    <property type="evidence" value="ECO:0007669"/>
    <property type="project" value="InterPro"/>
</dbReference>
<dbReference type="SUPFAM" id="SSF52540">
    <property type="entry name" value="P-loop containing nucleoside triphosphate hydrolases"/>
    <property type="match status" value="1"/>
</dbReference>
<dbReference type="InterPro" id="IPR009084">
    <property type="entry name" value="B_transpositn_C"/>
</dbReference>
<dbReference type="GO" id="GO:0006313">
    <property type="term" value="P:DNA transposition"/>
    <property type="evidence" value="ECO:0007669"/>
    <property type="project" value="InterPro"/>
</dbReference>
<dbReference type="Pfam" id="PF09077">
    <property type="entry name" value="Phage-MuB_C"/>
    <property type="match status" value="1"/>
</dbReference>
<dbReference type="InterPro" id="IPR036733">
    <property type="entry name" value="B_transposit_C_sf"/>
</dbReference>
<comment type="caution">
    <text evidence="3">The sequence shown here is derived from an EMBL/GenBank/DDBJ whole genome shotgun (WGS) entry which is preliminary data.</text>
</comment>